<evidence type="ECO:0000313" key="13">
    <source>
        <dbReference type="Proteomes" id="UP000813463"/>
    </source>
</evidence>
<evidence type="ECO:0000256" key="7">
    <source>
        <dbReference type="ARBA" id="ARBA00022989"/>
    </source>
</evidence>
<keyword evidence="9 10" id="KW-0472">Membrane</keyword>
<feature type="transmembrane region" description="Helical" evidence="10">
    <location>
        <begin position="449"/>
        <end position="473"/>
    </location>
</feature>
<evidence type="ECO:0000256" key="2">
    <source>
        <dbReference type="ARBA" id="ARBA00008440"/>
    </source>
</evidence>
<dbReference type="PANTHER" id="PTHR30540:SF87">
    <property type="entry name" value="POTASSIUM TRANSPORTER"/>
    <property type="match status" value="1"/>
</dbReference>
<feature type="transmembrane region" description="Helical" evidence="10">
    <location>
        <begin position="506"/>
        <end position="527"/>
    </location>
</feature>
<organism evidence="13 14">
    <name type="scientific">Spinacia oleracea</name>
    <name type="common">Spinach</name>
    <dbReference type="NCBI Taxonomy" id="3562"/>
    <lineage>
        <taxon>Eukaryota</taxon>
        <taxon>Viridiplantae</taxon>
        <taxon>Streptophyta</taxon>
        <taxon>Embryophyta</taxon>
        <taxon>Tracheophyta</taxon>
        <taxon>Spermatophyta</taxon>
        <taxon>Magnoliopsida</taxon>
        <taxon>eudicotyledons</taxon>
        <taxon>Gunneridae</taxon>
        <taxon>Pentapetalae</taxon>
        <taxon>Caryophyllales</taxon>
        <taxon>Chenopodiaceae</taxon>
        <taxon>Chenopodioideae</taxon>
        <taxon>Anserineae</taxon>
        <taxon>Spinacia</taxon>
    </lineage>
</organism>
<dbReference type="GeneID" id="110795455"/>
<proteinExistence type="inferred from homology"/>
<evidence type="ECO:0000256" key="6">
    <source>
        <dbReference type="ARBA" id="ARBA00022958"/>
    </source>
</evidence>
<evidence type="ECO:0000259" key="12">
    <source>
        <dbReference type="Pfam" id="PF22776"/>
    </source>
</evidence>
<keyword evidence="4 10" id="KW-0633">Potassium transport</keyword>
<sequence>MSKDDHNDEQDIASPQIIGKRKLRRYDSLDLESANVKDHHGHNHNSKDVSWAVVLSLAFQSIGVIYGDIGTSPLYVYASTFTDGIKNSDDILGVLSLIYYTITLLPLIKYVFIVLRANDNGKGGTFALYSLLCRNAKVGLLPSQQDEDQEVSNYQLELPSNQLGLSLKLKNLLENSTIAKYILLLVTMLSTSLVIGDGVLTPSISVLSAVGGLKAASPVFTEGRVVWISVAILIILFSAQRFGTDKVGYSFAPIVGIWFLVNAGIGVFNFIKYDPTVIKALNPWYIVQYFQRNGKDAWVSLGGVVLCVTGTEALFADVGHFSVKSIQISMSSVAYPALMLTYSGQASFLRLNQHEVSNAFYSAIPKAIYWPMFVIAVVAAIIASQAMISGTFSIIQQSLALGCFPRVKVVHTSTKFEGQVYIPEINYILMLASILVTVAFKTTEKIGHAYGIAVVFAETITSSFMVLVMLVIWKKHIMVVIMYVCCIMSVEFIYLSSVLYKFPHGGYFPIAFASILLSVMFIWNYVYRNKYYYEMENKVSPDTLRDIVSRSNISRVPGLAIFYSELVHGIPPIFEHYVDNIPALHHVVVFVSIKSLPVSTIPLEERFLFRRVNPRDHNVFRCVVRYGYAETRDEDQQPNFETMLIERLKEFMRNDHFWVCQTRTDQSVELVEEEEEEEEEEEMNIRYGTGDENDVRKKEEELESEIEMIEKARRSGVVHMMGESEVMAGKGAGFGKRIVIDLAFNFFKRNLRQSDKMFDIPRKRLLKIGMAYEL</sequence>
<reference evidence="14" key="2">
    <citation type="submission" date="2025-08" db="UniProtKB">
        <authorList>
            <consortium name="RefSeq"/>
        </authorList>
    </citation>
    <scope>IDENTIFICATION</scope>
    <source>
        <tissue evidence="14">Leaf</tissue>
    </source>
</reference>
<feature type="transmembrane region" description="Helical" evidence="10">
    <location>
        <begin position="215"/>
        <end position="237"/>
    </location>
</feature>
<comment type="function">
    <text evidence="10">Potassium transporter.</text>
</comment>
<feature type="transmembrane region" description="Helical" evidence="10">
    <location>
        <begin position="178"/>
        <end position="195"/>
    </location>
</feature>
<dbReference type="InterPro" id="IPR053952">
    <property type="entry name" value="K_trans_C"/>
</dbReference>
<evidence type="ECO:0000259" key="11">
    <source>
        <dbReference type="Pfam" id="PF02705"/>
    </source>
</evidence>
<feature type="domain" description="K+ potassium transporter C-terminal" evidence="12">
    <location>
        <begin position="557"/>
        <end position="774"/>
    </location>
</feature>
<gene>
    <name evidence="14" type="primary">LOC110795455</name>
</gene>
<evidence type="ECO:0000313" key="14">
    <source>
        <dbReference type="RefSeq" id="XP_056689358.1"/>
    </source>
</evidence>
<comment type="similarity">
    <text evidence="2 10">Belongs to the HAK/KUP transporter (TC 2.A.72.3) family.</text>
</comment>
<feature type="transmembrane region" description="Helical" evidence="10">
    <location>
        <begin position="368"/>
        <end position="388"/>
    </location>
</feature>
<evidence type="ECO:0000256" key="10">
    <source>
        <dbReference type="RuleBase" id="RU321113"/>
    </source>
</evidence>
<dbReference type="Proteomes" id="UP000813463">
    <property type="component" value="Chromosome 6"/>
</dbReference>
<dbReference type="RefSeq" id="XP_056689358.1">
    <property type="nucleotide sequence ID" value="XM_056833380.1"/>
</dbReference>
<keyword evidence="5 10" id="KW-0812">Transmembrane</keyword>
<keyword evidence="8 10" id="KW-0406">Ion transport</keyword>
<evidence type="ECO:0000256" key="3">
    <source>
        <dbReference type="ARBA" id="ARBA00022448"/>
    </source>
</evidence>
<reference evidence="13" key="1">
    <citation type="journal article" date="2021" name="Nat. Commun.">
        <title>Genomic analyses provide insights into spinach domestication and the genetic basis of agronomic traits.</title>
        <authorList>
            <person name="Cai X."/>
            <person name="Sun X."/>
            <person name="Xu C."/>
            <person name="Sun H."/>
            <person name="Wang X."/>
            <person name="Ge C."/>
            <person name="Zhang Z."/>
            <person name="Wang Q."/>
            <person name="Fei Z."/>
            <person name="Jiao C."/>
            <person name="Wang Q."/>
        </authorList>
    </citation>
    <scope>NUCLEOTIDE SEQUENCE [LARGE SCALE GENOMIC DNA]</scope>
    <source>
        <strain evidence="13">cv. Varoflay</strain>
    </source>
</reference>
<evidence type="ECO:0000256" key="5">
    <source>
        <dbReference type="ARBA" id="ARBA00022692"/>
    </source>
</evidence>
<dbReference type="Pfam" id="PF02705">
    <property type="entry name" value="K_trans"/>
    <property type="match status" value="1"/>
</dbReference>
<comment type="caution">
    <text evidence="10">Lacks conserved residue(s) required for the propagation of feature annotation.</text>
</comment>
<dbReference type="InterPro" id="IPR003855">
    <property type="entry name" value="K+_transporter"/>
</dbReference>
<keyword evidence="3" id="KW-0813">Transport</keyword>
<keyword evidence="6 10" id="KW-0630">Potassium</keyword>
<dbReference type="Pfam" id="PF22776">
    <property type="entry name" value="K_trans_C"/>
    <property type="match status" value="1"/>
</dbReference>
<feature type="transmembrane region" description="Helical" evidence="10">
    <location>
        <begin position="49"/>
        <end position="71"/>
    </location>
</feature>
<evidence type="ECO:0000256" key="8">
    <source>
        <dbReference type="ARBA" id="ARBA00023065"/>
    </source>
</evidence>
<comment type="subcellular location">
    <subcellularLocation>
        <location evidence="1">Cell membrane</location>
        <topology evidence="1">Multi-pass membrane protein</topology>
    </subcellularLocation>
    <subcellularLocation>
        <location evidence="10">Membrane</location>
        <topology evidence="10">Multi-pass membrane protein</topology>
    </subcellularLocation>
</comment>
<feature type="transmembrane region" description="Helical" evidence="10">
    <location>
        <begin position="480"/>
        <end position="500"/>
    </location>
</feature>
<dbReference type="PANTHER" id="PTHR30540">
    <property type="entry name" value="OSMOTIC STRESS POTASSIUM TRANSPORTER"/>
    <property type="match status" value="1"/>
</dbReference>
<dbReference type="NCBIfam" id="TIGR00794">
    <property type="entry name" value="kup"/>
    <property type="match status" value="1"/>
</dbReference>
<feature type="transmembrane region" description="Helical" evidence="10">
    <location>
        <begin position="249"/>
        <end position="271"/>
    </location>
</feature>
<keyword evidence="7 10" id="KW-1133">Transmembrane helix</keyword>
<protein>
    <recommendedName>
        <fullName evidence="10">Potassium transporter</fullName>
    </recommendedName>
</protein>
<name>A0ABM3R157_SPIOL</name>
<keyword evidence="13" id="KW-1185">Reference proteome</keyword>
<evidence type="ECO:0000256" key="1">
    <source>
        <dbReference type="ARBA" id="ARBA00004651"/>
    </source>
</evidence>
<feature type="domain" description="K+ potassium transporter integral membrane" evidence="11">
    <location>
        <begin position="57"/>
        <end position="542"/>
    </location>
</feature>
<feature type="transmembrane region" description="Helical" evidence="10">
    <location>
        <begin position="91"/>
        <end position="112"/>
    </location>
</feature>
<accession>A0ABM3R157</accession>
<evidence type="ECO:0000256" key="9">
    <source>
        <dbReference type="ARBA" id="ARBA00023136"/>
    </source>
</evidence>
<dbReference type="InterPro" id="IPR053951">
    <property type="entry name" value="K_trans_N"/>
</dbReference>
<evidence type="ECO:0000256" key="4">
    <source>
        <dbReference type="ARBA" id="ARBA00022538"/>
    </source>
</evidence>
<feature type="transmembrane region" description="Helical" evidence="10">
    <location>
        <begin position="425"/>
        <end position="443"/>
    </location>
</feature>